<evidence type="ECO:0000313" key="3">
    <source>
        <dbReference type="EMBL" id="VFK60111.1"/>
    </source>
</evidence>
<evidence type="ECO:0000313" key="2">
    <source>
        <dbReference type="EMBL" id="VFK46409.1"/>
    </source>
</evidence>
<organism evidence="2">
    <name type="scientific">Candidatus Kentrum sp. TC</name>
    <dbReference type="NCBI Taxonomy" id="2126339"/>
    <lineage>
        <taxon>Bacteria</taxon>
        <taxon>Pseudomonadati</taxon>
        <taxon>Pseudomonadota</taxon>
        <taxon>Gammaproteobacteria</taxon>
        <taxon>Candidatus Kentrum</taxon>
    </lineage>
</organism>
<name>A0A450YY79_9GAMM</name>
<proteinExistence type="predicted"/>
<reference evidence="2" key="1">
    <citation type="submission" date="2019-02" db="EMBL/GenBank/DDBJ databases">
        <authorList>
            <person name="Gruber-Vodicka R. H."/>
            <person name="Seah K. B. B."/>
        </authorList>
    </citation>
    <scope>NUCLEOTIDE SEQUENCE</scope>
    <source>
        <strain evidence="2">BECK_BZ123</strain>
        <strain evidence="3">BECK_BZ126</strain>
    </source>
</reference>
<dbReference type="AlphaFoldDB" id="A0A450YY79"/>
<feature type="region of interest" description="Disordered" evidence="1">
    <location>
        <begin position="1"/>
        <end position="22"/>
    </location>
</feature>
<dbReference type="EMBL" id="CAADFS010000031">
    <property type="protein sequence ID" value="VFK46409.1"/>
    <property type="molecule type" value="Genomic_DNA"/>
</dbReference>
<protein>
    <submittedName>
        <fullName evidence="2">Uncharacterized protein</fullName>
    </submittedName>
</protein>
<accession>A0A450YY79</accession>
<gene>
    <name evidence="2" type="ORF">BECKTC1821D_GA0114238_10316</name>
    <name evidence="3" type="ORF">BECKTC1821F_GA0114240_10417</name>
</gene>
<sequence length="120" mass="13542">MSFRYPTRQRPEPNPIGDKIPALPAKTISNAWQPPTGSAVRKKRNLVLFLILIVSSKIFQASEGIGKSHFFDSVGKVKRGRTDFFTILLNTFTSRQQGESQRFPAPIKTFRHSARQCAHS</sequence>
<evidence type="ECO:0000256" key="1">
    <source>
        <dbReference type="SAM" id="MobiDB-lite"/>
    </source>
</evidence>
<dbReference type="EMBL" id="CAADFW010000041">
    <property type="protein sequence ID" value="VFK60111.1"/>
    <property type="molecule type" value="Genomic_DNA"/>
</dbReference>